<name>A0A0M6Y4H1_9HYPH</name>
<keyword evidence="5" id="KW-0472">Membrane</keyword>
<dbReference type="AlphaFoldDB" id="A0A0M6Y4H1"/>
<keyword evidence="3" id="KW-0328">Glycosyltransferase</keyword>
<accession>A0A0M6Y4H1</accession>
<dbReference type="EMBL" id="CXST01000002">
    <property type="protein sequence ID" value="CTQ45002.1"/>
    <property type="molecule type" value="Genomic_DNA"/>
</dbReference>
<evidence type="ECO:0000256" key="4">
    <source>
        <dbReference type="ARBA" id="ARBA00022679"/>
    </source>
</evidence>
<evidence type="ECO:0000256" key="1">
    <source>
        <dbReference type="ARBA" id="ARBA00004236"/>
    </source>
</evidence>
<feature type="domain" description="Glycosyltransferase 2-like" evidence="6">
    <location>
        <begin position="70"/>
        <end position="151"/>
    </location>
</feature>
<dbReference type="PANTHER" id="PTHR43646:SF2">
    <property type="entry name" value="GLYCOSYLTRANSFERASE 2-LIKE DOMAIN-CONTAINING PROTEIN"/>
    <property type="match status" value="1"/>
</dbReference>
<dbReference type="GO" id="GO:0005886">
    <property type="term" value="C:plasma membrane"/>
    <property type="evidence" value="ECO:0007669"/>
    <property type="project" value="UniProtKB-SubCell"/>
</dbReference>
<evidence type="ECO:0000256" key="2">
    <source>
        <dbReference type="ARBA" id="ARBA00022475"/>
    </source>
</evidence>
<gene>
    <name evidence="7" type="ORF">LAL4801_03449</name>
</gene>
<proteinExistence type="predicted"/>
<dbReference type="InterPro" id="IPR001173">
    <property type="entry name" value="Glyco_trans_2-like"/>
</dbReference>
<evidence type="ECO:0000256" key="3">
    <source>
        <dbReference type="ARBA" id="ARBA00022676"/>
    </source>
</evidence>
<organism evidence="7 8">
    <name type="scientific">Roseibium aggregatum</name>
    <dbReference type="NCBI Taxonomy" id="187304"/>
    <lineage>
        <taxon>Bacteria</taxon>
        <taxon>Pseudomonadati</taxon>
        <taxon>Pseudomonadota</taxon>
        <taxon>Alphaproteobacteria</taxon>
        <taxon>Hyphomicrobiales</taxon>
        <taxon>Stappiaceae</taxon>
        <taxon>Roseibium</taxon>
    </lineage>
</organism>
<dbReference type="Gene3D" id="3.90.550.10">
    <property type="entry name" value="Spore Coat Polysaccharide Biosynthesis Protein SpsA, Chain A"/>
    <property type="match status" value="1"/>
</dbReference>
<dbReference type="PANTHER" id="PTHR43646">
    <property type="entry name" value="GLYCOSYLTRANSFERASE"/>
    <property type="match status" value="1"/>
</dbReference>
<dbReference type="Pfam" id="PF00535">
    <property type="entry name" value="Glycos_transf_2"/>
    <property type="match status" value="1"/>
</dbReference>
<dbReference type="PROSITE" id="PS51257">
    <property type="entry name" value="PROKAR_LIPOPROTEIN"/>
    <property type="match status" value="1"/>
</dbReference>
<dbReference type="InterPro" id="IPR029044">
    <property type="entry name" value="Nucleotide-diphossugar_trans"/>
</dbReference>
<reference evidence="8" key="1">
    <citation type="submission" date="2015-07" db="EMBL/GenBank/DDBJ databases">
        <authorList>
            <person name="Rodrigo-Torres Lidia"/>
            <person name="Arahal R.David."/>
        </authorList>
    </citation>
    <scope>NUCLEOTIDE SEQUENCE [LARGE SCALE GENOMIC DNA]</scope>
    <source>
        <strain evidence="8">CECT 4801</strain>
    </source>
</reference>
<dbReference type="STRING" id="187304.B0E33_06105"/>
<dbReference type="GO" id="GO:0016757">
    <property type="term" value="F:glycosyltransferase activity"/>
    <property type="evidence" value="ECO:0007669"/>
    <property type="project" value="UniProtKB-KW"/>
</dbReference>
<keyword evidence="2" id="KW-1003">Cell membrane</keyword>
<sequence>MTNVKEVLLQLSPGLFFSCNQSRHYPAIYIAKVGDRLLEFVKNPNKKQLPLRWRHSHFEKNHVKLEIMISVIIATRNSETELVHALSALVPAAAEGVIREVIVVDGGSSDNTEKVADAAGCVWISRGNASRSERLAYGASMASRGDWLLFLRPETLLESGWHHEAQAFIERAARASNGPRTAASFRLRYEAFGLSARVSESFAALRSQLLGMPYGNQGLLISRQFYQKLGGHRPLPELEDLDIAKRIGRGRMVFLRAAAVSSGEPEREGLFSRFRQAFARFCVGTLRIPASVAVKLHG</sequence>
<evidence type="ECO:0000313" key="7">
    <source>
        <dbReference type="EMBL" id="CTQ45002.1"/>
    </source>
</evidence>
<comment type="subcellular location">
    <subcellularLocation>
        <location evidence="1">Cell membrane</location>
    </subcellularLocation>
</comment>
<evidence type="ECO:0000313" key="8">
    <source>
        <dbReference type="Proteomes" id="UP000048926"/>
    </source>
</evidence>
<keyword evidence="4" id="KW-0808">Transferase</keyword>
<evidence type="ECO:0000256" key="5">
    <source>
        <dbReference type="ARBA" id="ARBA00023136"/>
    </source>
</evidence>
<protein>
    <submittedName>
        <fullName evidence="7">Putative glucosyl-3-phosphoglycerate synthase</fullName>
    </submittedName>
</protein>
<keyword evidence="8" id="KW-1185">Reference proteome</keyword>
<evidence type="ECO:0000259" key="6">
    <source>
        <dbReference type="Pfam" id="PF00535"/>
    </source>
</evidence>
<dbReference type="Proteomes" id="UP000048926">
    <property type="component" value="Unassembled WGS sequence"/>
</dbReference>
<dbReference type="SUPFAM" id="SSF53448">
    <property type="entry name" value="Nucleotide-diphospho-sugar transferases"/>
    <property type="match status" value="1"/>
</dbReference>